<dbReference type="KEGG" id="kbs:EPA93_05110"/>
<dbReference type="InterPro" id="IPR011991">
    <property type="entry name" value="ArsR-like_HTH"/>
</dbReference>
<gene>
    <name evidence="2" type="ORF">EPA93_05110</name>
</gene>
<dbReference type="Pfam" id="PF12840">
    <property type="entry name" value="HTH_20"/>
    <property type="match status" value="1"/>
</dbReference>
<dbReference type="PANTHER" id="PTHR38600">
    <property type="entry name" value="TRANSCRIPTIONAL REGULATORY PROTEIN"/>
    <property type="match status" value="1"/>
</dbReference>
<keyword evidence="3" id="KW-1185">Reference proteome</keyword>
<proteinExistence type="predicted"/>
<evidence type="ECO:0000256" key="1">
    <source>
        <dbReference type="SAM" id="MobiDB-lite"/>
    </source>
</evidence>
<reference evidence="2 3" key="1">
    <citation type="submission" date="2019-01" db="EMBL/GenBank/DDBJ databases">
        <title>Ktedonosporobacter rubrisoli SCAWS-G2.</title>
        <authorList>
            <person name="Huang Y."/>
            <person name="Yan B."/>
        </authorList>
    </citation>
    <scope>NUCLEOTIDE SEQUENCE [LARGE SCALE GENOMIC DNA]</scope>
    <source>
        <strain evidence="2 3">SCAWS-G2</strain>
    </source>
</reference>
<dbReference type="OrthoDB" id="158835at2"/>
<dbReference type="RefSeq" id="WP_129886012.1">
    <property type="nucleotide sequence ID" value="NZ_CP035758.1"/>
</dbReference>
<organism evidence="2 3">
    <name type="scientific">Ktedonosporobacter rubrisoli</name>
    <dbReference type="NCBI Taxonomy" id="2509675"/>
    <lineage>
        <taxon>Bacteria</taxon>
        <taxon>Bacillati</taxon>
        <taxon>Chloroflexota</taxon>
        <taxon>Ktedonobacteria</taxon>
        <taxon>Ktedonobacterales</taxon>
        <taxon>Ktedonosporobacteraceae</taxon>
        <taxon>Ktedonosporobacter</taxon>
    </lineage>
</organism>
<evidence type="ECO:0000313" key="3">
    <source>
        <dbReference type="Proteomes" id="UP000290365"/>
    </source>
</evidence>
<sequence length="208" mass="24248">MQELYRIENLEQLRAIADVLRTHILELLREHPMTVKQVADRLKLASARVHYHVRELEKVGLLRLVETREKGGILEKYYQSVAHTFWVPPDLLLSIPANAVLPTMADWLEQTQQRFLEALLKELEQQDRPPNFGWGETQVYMTPEEMKRVFNQMLKLLEPYQVPRGIEGEQEVVSTLLMYPSSGKELPIDIPDSTQFHPGKEDTKEKFS</sequence>
<evidence type="ECO:0000313" key="2">
    <source>
        <dbReference type="EMBL" id="QBD75413.1"/>
    </source>
</evidence>
<protein>
    <submittedName>
        <fullName evidence="2">ArsR family transcriptional regulator</fullName>
    </submittedName>
</protein>
<dbReference type="SUPFAM" id="SSF46785">
    <property type="entry name" value="Winged helix' DNA-binding domain"/>
    <property type="match status" value="1"/>
</dbReference>
<name>A0A4P6JK39_KTERU</name>
<dbReference type="InterPro" id="IPR036388">
    <property type="entry name" value="WH-like_DNA-bd_sf"/>
</dbReference>
<dbReference type="CDD" id="cd00090">
    <property type="entry name" value="HTH_ARSR"/>
    <property type="match status" value="1"/>
</dbReference>
<feature type="region of interest" description="Disordered" evidence="1">
    <location>
        <begin position="186"/>
        <end position="208"/>
    </location>
</feature>
<dbReference type="PANTHER" id="PTHR38600:SF2">
    <property type="entry name" value="SLL0088 PROTEIN"/>
    <property type="match status" value="1"/>
</dbReference>
<dbReference type="Proteomes" id="UP000290365">
    <property type="component" value="Chromosome"/>
</dbReference>
<dbReference type="InterPro" id="IPR036390">
    <property type="entry name" value="WH_DNA-bd_sf"/>
</dbReference>
<dbReference type="AlphaFoldDB" id="A0A4P6JK39"/>
<dbReference type="Gene3D" id="1.10.10.10">
    <property type="entry name" value="Winged helix-like DNA-binding domain superfamily/Winged helix DNA-binding domain"/>
    <property type="match status" value="1"/>
</dbReference>
<dbReference type="EMBL" id="CP035758">
    <property type="protein sequence ID" value="QBD75413.1"/>
    <property type="molecule type" value="Genomic_DNA"/>
</dbReference>
<feature type="compositionally biased region" description="Basic and acidic residues" evidence="1">
    <location>
        <begin position="198"/>
        <end position="208"/>
    </location>
</feature>
<accession>A0A4P6JK39</accession>